<reference evidence="2 3" key="1">
    <citation type="submission" date="2016-02" db="EMBL/GenBank/DDBJ databases">
        <title>Band-tailed pigeon sequencing and assembly.</title>
        <authorList>
            <person name="Soares A.E."/>
            <person name="Novak B.J."/>
            <person name="Rice E.S."/>
            <person name="O'Connell B."/>
            <person name="Chang D."/>
            <person name="Weber S."/>
            <person name="Shapiro B."/>
        </authorList>
    </citation>
    <scope>NUCLEOTIDE SEQUENCE [LARGE SCALE GENOMIC DNA]</scope>
    <source>
        <strain evidence="2">BTP2013</strain>
        <tissue evidence="2">Blood</tissue>
    </source>
</reference>
<evidence type="ECO:0000256" key="1">
    <source>
        <dbReference type="SAM" id="MobiDB-lite"/>
    </source>
</evidence>
<feature type="region of interest" description="Disordered" evidence="1">
    <location>
        <begin position="1"/>
        <end position="23"/>
    </location>
</feature>
<evidence type="ECO:0000313" key="2">
    <source>
        <dbReference type="EMBL" id="OPJ86830.1"/>
    </source>
</evidence>
<organism evidence="2 3">
    <name type="scientific">Patagioenas fasciata monilis</name>
    <dbReference type="NCBI Taxonomy" id="372326"/>
    <lineage>
        <taxon>Eukaryota</taxon>
        <taxon>Metazoa</taxon>
        <taxon>Chordata</taxon>
        <taxon>Craniata</taxon>
        <taxon>Vertebrata</taxon>
        <taxon>Euteleostomi</taxon>
        <taxon>Archelosauria</taxon>
        <taxon>Archosauria</taxon>
        <taxon>Dinosauria</taxon>
        <taxon>Saurischia</taxon>
        <taxon>Theropoda</taxon>
        <taxon>Coelurosauria</taxon>
        <taxon>Aves</taxon>
        <taxon>Neognathae</taxon>
        <taxon>Neoaves</taxon>
        <taxon>Columbimorphae</taxon>
        <taxon>Columbiformes</taxon>
        <taxon>Columbidae</taxon>
        <taxon>Patagioenas</taxon>
    </lineage>
</organism>
<dbReference type="EMBL" id="LSYS01002180">
    <property type="protein sequence ID" value="OPJ86830.1"/>
    <property type="molecule type" value="Genomic_DNA"/>
</dbReference>
<name>A0A1V4KQV5_PATFA</name>
<protein>
    <submittedName>
        <fullName evidence="2">Uncharacterized protein</fullName>
    </submittedName>
</protein>
<comment type="caution">
    <text evidence="2">The sequence shown here is derived from an EMBL/GenBank/DDBJ whole genome shotgun (WGS) entry which is preliminary data.</text>
</comment>
<dbReference type="Proteomes" id="UP000190648">
    <property type="component" value="Unassembled WGS sequence"/>
</dbReference>
<accession>A0A1V4KQV5</accession>
<dbReference type="AlphaFoldDB" id="A0A1V4KQV5"/>
<sequence length="71" mass="8219">MSTLKNSEDEKKNGQIASDERSINMSIQSENTLGRIMCQYFSYALFKLPEPEKLHEYSLMDFSPSFYTNAI</sequence>
<feature type="compositionally biased region" description="Basic and acidic residues" evidence="1">
    <location>
        <begin position="1"/>
        <end position="22"/>
    </location>
</feature>
<evidence type="ECO:0000313" key="3">
    <source>
        <dbReference type="Proteomes" id="UP000190648"/>
    </source>
</evidence>
<keyword evidence="3" id="KW-1185">Reference proteome</keyword>
<proteinExistence type="predicted"/>
<gene>
    <name evidence="2" type="ORF">AV530_009048</name>
</gene>